<reference evidence="2" key="1">
    <citation type="submission" date="2020-09" db="EMBL/GenBank/DDBJ databases">
        <title>A novel bacterium of genus Mangrovicoccus, isolated from South China Sea.</title>
        <authorList>
            <person name="Huang H."/>
            <person name="Mo K."/>
            <person name="Hu Y."/>
        </authorList>
    </citation>
    <scope>NUCLEOTIDE SEQUENCE</scope>
    <source>
        <strain evidence="2">HB182678</strain>
    </source>
</reference>
<accession>A0A8J6Z8C8</accession>
<dbReference type="AlphaFoldDB" id="A0A8J6Z8C8"/>
<dbReference type="GO" id="GO:0008146">
    <property type="term" value="F:sulfotransferase activity"/>
    <property type="evidence" value="ECO:0007669"/>
    <property type="project" value="InterPro"/>
</dbReference>
<dbReference type="PANTHER" id="PTHR10605">
    <property type="entry name" value="HEPARAN SULFATE SULFOTRANSFERASE"/>
    <property type="match status" value="1"/>
</dbReference>
<evidence type="ECO:0000313" key="3">
    <source>
        <dbReference type="Proteomes" id="UP000609121"/>
    </source>
</evidence>
<dbReference type="SUPFAM" id="SSF52540">
    <property type="entry name" value="P-loop containing nucleoside triphosphate hydrolases"/>
    <property type="match status" value="1"/>
</dbReference>
<dbReference type="PANTHER" id="PTHR10605:SF56">
    <property type="entry name" value="BIFUNCTIONAL HEPARAN SULFATE N-DEACETYLASE_N-SULFOTRANSFERASE"/>
    <property type="match status" value="1"/>
</dbReference>
<evidence type="ECO:0000256" key="1">
    <source>
        <dbReference type="ARBA" id="ARBA00022679"/>
    </source>
</evidence>
<dbReference type="InterPro" id="IPR037359">
    <property type="entry name" value="NST/OST"/>
</dbReference>
<dbReference type="RefSeq" id="WP_193180624.1">
    <property type="nucleotide sequence ID" value="NZ_JACVXA010000011.1"/>
</dbReference>
<keyword evidence="3" id="KW-1185">Reference proteome</keyword>
<dbReference type="InterPro" id="IPR027417">
    <property type="entry name" value="P-loop_NTPase"/>
</dbReference>
<proteinExistence type="predicted"/>
<organism evidence="2 3">
    <name type="scientific">Mangrovicoccus algicola</name>
    <dbReference type="NCBI Taxonomy" id="2771008"/>
    <lineage>
        <taxon>Bacteria</taxon>
        <taxon>Pseudomonadati</taxon>
        <taxon>Pseudomonadota</taxon>
        <taxon>Alphaproteobacteria</taxon>
        <taxon>Rhodobacterales</taxon>
        <taxon>Paracoccaceae</taxon>
        <taxon>Mangrovicoccus</taxon>
    </lineage>
</organism>
<keyword evidence="1" id="KW-0808">Transferase</keyword>
<comment type="caution">
    <text evidence="2">The sequence shown here is derived from an EMBL/GenBank/DDBJ whole genome shotgun (WGS) entry which is preliminary data.</text>
</comment>
<name>A0A8J6Z8C8_9RHOB</name>
<dbReference type="Pfam" id="PF13469">
    <property type="entry name" value="Sulfotransfer_3"/>
    <property type="match status" value="1"/>
</dbReference>
<dbReference type="Gene3D" id="3.40.50.300">
    <property type="entry name" value="P-loop containing nucleotide triphosphate hydrolases"/>
    <property type="match status" value="1"/>
</dbReference>
<evidence type="ECO:0000313" key="2">
    <source>
        <dbReference type="EMBL" id="MBE3637706.1"/>
    </source>
</evidence>
<sequence>MKKFLFCLGVTKGGTTWLHSALVRNPGIGRVPRKEIHYYLRQYGGVDRLGDAARLAAFAQHCKRASFVPPEQEKGRALRTDPADYGSPWDEQMAANWAAGGVSMQRYNAFLRSMDWYKGFLRGPVDDRWYRGLFDGVAAHKWAIDFSTTSFQANEAGFRHMAGIAEDARAIIILRDPIERLWSHMKFHADVTRDILRMKVWSTATLRDFASHHQLVDASFYGDAVENMQRHFGPERSLVLNFEDIARRPQPLFDDVQDFLGLDPVDLPRRGETDARIINASARIPMPRGLMAHVAGEFERDLERVAKAGVGFVEPWIENAQRHQREKPAPEFWGMVPLAKRAINYVADDRKRRQALQDAP</sequence>
<protein>
    <submittedName>
        <fullName evidence="2">Sulfotransferase</fullName>
    </submittedName>
</protein>
<dbReference type="Proteomes" id="UP000609121">
    <property type="component" value="Unassembled WGS sequence"/>
</dbReference>
<gene>
    <name evidence="2" type="ORF">ICN82_05730</name>
</gene>
<dbReference type="EMBL" id="JACVXA010000011">
    <property type="protein sequence ID" value="MBE3637706.1"/>
    <property type="molecule type" value="Genomic_DNA"/>
</dbReference>